<evidence type="ECO:0000313" key="2">
    <source>
        <dbReference type="EMBL" id="OZN25292.1"/>
    </source>
</evidence>
<dbReference type="EMBL" id="UFSB01000001">
    <property type="protein sequence ID" value="SUU35907.1"/>
    <property type="molecule type" value="Genomic_DNA"/>
</dbReference>
<evidence type="ECO:0000256" key="1">
    <source>
        <dbReference type="SAM" id="Coils"/>
    </source>
</evidence>
<dbReference type="Proteomes" id="UP000254507">
    <property type="component" value="Unassembled WGS sequence"/>
</dbReference>
<evidence type="ECO:0000313" key="3">
    <source>
        <dbReference type="EMBL" id="SUU35907.1"/>
    </source>
</evidence>
<sequence length="89" mass="10856">MILNYFKTKRQLFNEIEQLKEKLRDQTRENELMENALNTALNRHEDLKEKLKQTNEEIIRLKIKCKQMADENVKRPRFSAKRKKGKHMI</sequence>
<dbReference type="AlphaFoldDB" id="A0A263HDZ1"/>
<name>A0A263HDZ1_9PAST</name>
<evidence type="ECO:0000313" key="5">
    <source>
        <dbReference type="Proteomes" id="UP000254507"/>
    </source>
</evidence>
<keyword evidence="4" id="KW-1185">Reference proteome</keyword>
<feature type="coiled-coil region" evidence="1">
    <location>
        <begin position="2"/>
        <end position="71"/>
    </location>
</feature>
<proteinExistence type="predicted"/>
<reference evidence="2 4" key="1">
    <citation type="submission" date="2017-07" db="EMBL/GenBank/DDBJ databases">
        <title>Virulence factors identified in Actinobacillus seminis.</title>
        <authorList>
            <person name="Negrete-Abascal E."/>
            <person name="Vaca-Pacheco S."/>
            <person name="Montes-Garcia F."/>
            <person name="Leyto-Gil A.M."/>
            <person name="Fragoso-Garcia E."/>
            <person name="Carvente-Garcia R."/>
            <person name="Perez-Agueros S."/>
            <person name="Castelan-Sanchez H.G."/>
            <person name="Garcia-Molina A."/>
            <person name="Villamar T.E."/>
            <person name="Vazquez-Cruz C."/>
        </authorList>
    </citation>
    <scope>NUCLEOTIDE SEQUENCE [LARGE SCALE GENOMIC DNA]</scope>
    <source>
        <strain evidence="2 4">ATCC 15768</strain>
    </source>
</reference>
<dbReference type="InParanoid" id="A0A263HDZ1"/>
<evidence type="ECO:0000313" key="4">
    <source>
        <dbReference type="Proteomes" id="UP000215738"/>
    </source>
</evidence>
<protein>
    <submittedName>
        <fullName evidence="3">Uncharacterized protein</fullName>
    </submittedName>
</protein>
<dbReference type="Proteomes" id="UP000215738">
    <property type="component" value="Unassembled WGS sequence"/>
</dbReference>
<accession>A0A263HDZ1</accession>
<gene>
    <name evidence="2" type="ORF">CFY87_03885</name>
    <name evidence="3" type="ORF">NCTC10851_01034</name>
</gene>
<organism evidence="3 5">
    <name type="scientific">Actinobacillus seminis</name>
    <dbReference type="NCBI Taxonomy" id="722"/>
    <lineage>
        <taxon>Bacteria</taxon>
        <taxon>Pseudomonadati</taxon>
        <taxon>Pseudomonadota</taxon>
        <taxon>Gammaproteobacteria</taxon>
        <taxon>Pasteurellales</taxon>
        <taxon>Pasteurellaceae</taxon>
        <taxon>Actinobacillus</taxon>
    </lineage>
</organism>
<dbReference type="EMBL" id="NLFK01000003">
    <property type="protein sequence ID" value="OZN25292.1"/>
    <property type="molecule type" value="Genomic_DNA"/>
</dbReference>
<reference evidence="3 5" key="2">
    <citation type="submission" date="2018-06" db="EMBL/GenBank/DDBJ databases">
        <authorList>
            <consortium name="Pathogen Informatics"/>
            <person name="Doyle S."/>
        </authorList>
    </citation>
    <scope>NUCLEOTIDE SEQUENCE [LARGE SCALE GENOMIC DNA]</scope>
    <source>
        <strain evidence="3 5">NCTC10851</strain>
    </source>
</reference>
<keyword evidence="1" id="KW-0175">Coiled coil</keyword>